<feature type="region of interest" description="Disordered" evidence="1">
    <location>
        <begin position="1"/>
        <end position="56"/>
    </location>
</feature>
<feature type="compositionally biased region" description="Polar residues" evidence="1">
    <location>
        <begin position="152"/>
        <end position="164"/>
    </location>
</feature>
<dbReference type="STRING" id="200324.A0A2N5T028"/>
<dbReference type="PANTHER" id="PTHR22734">
    <property type="entry name" value="U3 SMALL NUCLEOLAR RIBONUCLEOPROTEIN PROTEIN IMP4"/>
    <property type="match status" value="1"/>
</dbReference>
<protein>
    <recommendedName>
        <fullName evidence="2">Brix domain-containing protein</fullName>
    </recommendedName>
</protein>
<dbReference type="GO" id="GO:0000470">
    <property type="term" value="P:maturation of LSU-rRNA"/>
    <property type="evidence" value="ECO:0007669"/>
    <property type="project" value="TreeGrafter"/>
</dbReference>
<dbReference type="GO" id="GO:0042134">
    <property type="term" value="F:rRNA primary transcript binding"/>
    <property type="evidence" value="ECO:0007669"/>
    <property type="project" value="InterPro"/>
</dbReference>
<dbReference type="SUPFAM" id="SSF52954">
    <property type="entry name" value="Class II aaRS ABD-related"/>
    <property type="match status" value="1"/>
</dbReference>
<dbReference type="EMBL" id="PGCJ01000396">
    <property type="protein sequence ID" value="PLW29875.1"/>
    <property type="molecule type" value="Genomic_DNA"/>
</dbReference>
<keyword evidence="5" id="KW-1185">Reference proteome</keyword>
<sequence length="514" mass="57505">MAVINSTSQIANKATRSKVSKSLKRDKAQAKLARRVQQKKAEASDPSLREARLKANVPRTIERTKEWLGDDVDDERMLPVKVEYPAQSEEAAEGAEPGLDNVHFDMGRLHDLFAPYMNEEVPPSAPTDEPPNPNQEPHPDQGNSVPEDPATQPGNQPRTLITTSPRPSEFTLAFVHELGGLFGGSRNCDVIPRKTKRFELTRVCRWACERGYASMVVIGEAHGGRNRSGPTHMTISRLPYGPTASFRMTSIVPSKAIPGHAKPTSHFPELVLSNFSTPLGLSIGTLLQSVFPPLPELEGRQVVSMQNQRDFVFFRRYRYVFAEREKVFLKEGDETIRTRLQEIGPRFTLKVRWLKRGTLAGGLNQNVLPGQIGKERKLGELERQQEASRAGRRRQERSQGADDTATTSSKGLTADPSAPAPSTSETTASVPQPRTSKKRKQKSKTSAGIEEKFLRGERSDSEDPETSEQPRKSGGLNEYMKNVKQRATQGRNTSRELEWEWKPKMGVSRRKFFL</sequence>
<evidence type="ECO:0000256" key="1">
    <source>
        <dbReference type="SAM" id="MobiDB-lite"/>
    </source>
</evidence>
<feature type="domain" description="Brix" evidence="2">
    <location>
        <begin position="157"/>
        <end position="360"/>
    </location>
</feature>
<gene>
    <name evidence="4" type="ORF">PCANC_22545</name>
    <name evidence="3" type="ORF">PCASD_16806</name>
</gene>
<feature type="compositionally biased region" description="Polar residues" evidence="1">
    <location>
        <begin position="420"/>
        <end position="430"/>
    </location>
</feature>
<evidence type="ECO:0000259" key="2">
    <source>
        <dbReference type="PROSITE" id="PS50833"/>
    </source>
</evidence>
<feature type="region of interest" description="Disordered" evidence="1">
    <location>
        <begin position="374"/>
        <end position="497"/>
    </location>
</feature>
<dbReference type="PROSITE" id="PS50833">
    <property type="entry name" value="BRIX"/>
    <property type="match status" value="1"/>
</dbReference>
<comment type="caution">
    <text evidence="3">The sequence shown here is derived from an EMBL/GenBank/DDBJ whole genome shotgun (WGS) entry which is preliminary data.</text>
</comment>
<feature type="compositionally biased region" description="Basic and acidic residues" evidence="1">
    <location>
        <begin position="374"/>
        <end position="386"/>
    </location>
</feature>
<dbReference type="GO" id="GO:0000460">
    <property type="term" value="P:maturation of 5.8S rRNA"/>
    <property type="evidence" value="ECO:0007669"/>
    <property type="project" value="TreeGrafter"/>
</dbReference>
<organism evidence="3 6">
    <name type="scientific">Puccinia coronata f. sp. avenae</name>
    <dbReference type="NCBI Taxonomy" id="200324"/>
    <lineage>
        <taxon>Eukaryota</taxon>
        <taxon>Fungi</taxon>
        <taxon>Dikarya</taxon>
        <taxon>Basidiomycota</taxon>
        <taxon>Pucciniomycotina</taxon>
        <taxon>Pucciniomycetes</taxon>
        <taxon>Pucciniales</taxon>
        <taxon>Pucciniaceae</taxon>
        <taxon>Puccinia</taxon>
    </lineage>
</organism>
<evidence type="ECO:0000313" key="5">
    <source>
        <dbReference type="Proteomes" id="UP000235388"/>
    </source>
</evidence>
<feature type="compositionally biased region" description="Basic and acidic residues" evidence="1">
    <location>
        <begin position="39"/>
        <end position="53"/>
    </location>
</feature>
<dbReference type="Gene3D" id="3.40.50.10480">
    <property type="entry name" value="Probable brix-domain ribosomal biogenesis protein"/>
    <property type="match status" value="1"/>
</dbReference>
<dbReference type="Proteomes" id="UP000235388">
    <property type="component" value="Unassembled WGS sequence"/>
</dbReference>
<dbReference type="GO" id="GO:0030687">
    <property type="term" value="C:preribosome, large subunit precursor"/>
    <property type="evidence" value="ECO:0007669"/>
    <property type="project" value="TreeGrafter"/>
</dbReference>
<evidence type="ECO:0000313" key="4">
    <source>
        <dbReference type="EMBL" id="PLW29875.1"/>
    </source>
</evidence>
<feature type="compositionally biased region" description="Basic and acidic residues" evidence="1">
    <location>
        <begin position="449"/>
        <end position="461"/>
    </location>
</feature>
<accession>A0A2N5T028</accession>
<evidence type="ECO:0000313" key="6">
    <source>
        <dbReference type="Proteomes" id="UP000235392"/>
    </source>
</evidence>
<dbReference type="Proteomes" id="UP000235392">
    <property type="component" value="Unassembled WGS sequence"/>
</dbReference>
<feature type="region of interest" description="Disordered" evidence="1">
    <location>
        <begin position="118"/>
        <end position="164"/>
    </location>
</feature>
<dbReference type="Pfam" id="PF04427">
    <property type="entry name" value="Brix"/>
    <property type="match status" value="1"/>
</dbReference>
<dbReference type="SMART" id="SM00879">
    <property type="entry name" value="Brix"/>
    <property type="match status" value="1"/>
</dbReference>
<dbReference type="EMBL" id="PGCI01000725">
    <property type="protein sequence ID" value="PLW18846.1"/>
    <property type="molecule type" value="Genomic_DNA"/>
</dbReference>
<dbReference type="GO" id="GO:0005730">
    <property type="term" value="C:nucleolus"/>
    <property type="evidence" value="ECO:0007669"/>
    <property type="project" value="TreeGrafter"/>
</dbReference>
<proteinExistence type="predicted"/>
<evidence type="ECO:0000313" key="3">
    <source>
        <dbReference type="EMBL" id="PLW18846.1"/>
    </source>
</evidence>
<dbReference type="OrthoDB" id="264354at2759"/>
<dbReference type="PANTHER" id="PTHR22734:SF3">
    <property type="entry name" value="RIBOSOME PRODUCTION FACTOR 1"/>
    <property type="match status" value="1"/>
</dbReference>
<reference evidence="5 6" key="1">
    <citation type="submission" date="2017-11" db="EMBL/GenBank/DDBJ databases">
        <title>De novo assembly and phasing of dikaryotic genomes from two isolates of Puccinia coronata f. sp. avenae, the causal agent of oat crown rust.</title>
        <authorList>
            <person name="Miller M.E."/>
            <person name="Zhang Y."/>
            <person name="Omidvar V."/>
            <person name="Sperschneider J."/>
            <person name="Schwessinger B."/>
            <person name="Raley C."/>
            <person name="Palmer J.M."/>
            <person name="Garnica D."/>
            <person name="Upadhyaya N."/>
            <person name="Rathjen J."/>
            <person name="Taylor J.M."/>
            <person name="Park R.F."/>
            <person name="Dodds P.N."/>
            <person name="Hirsch C.D."/>
            <person name="Kianian S.F."/>
            <person name="Figueroa M."/>
        </authorList>
    </citation>
    <scope>NUCLEOTIDE SEQUENCE [LARGE SCALE GENOMIC DNA]</scope>
    <source>
        <strain evidence="4">12NC29</strain>
        <strain evidence="3">12SD80</strain>
    </source>
</reference>
<dbReference type="AlphaFoldDB" id="A0A2N5T028"/>
<dbReference type="InterPro" id="IPR044281">
    <property type="entry name" value="IMP4/RPF1"/>
</dbReference>
<feature type="compositionally biased region" description="Polar residues" evidence="1">
    <location>
        <begin position="1"/>
        <end position="14"/>
    </location>
</feature>
<dbReference type="InterPro" id="IPR007109">
    <property type="entry name" value="Brix"/>
</dbReference>
<feature type="compositionally biased region" description="Pro residues" evidence="1">
    <location>
        <begin position="123"/>
        <end position="136"/>
    </location>
</feature>
<name>A0A2N5T028_9BASI</name>